<name>A0A2H1EB95_9FLAO</name>
<keyword evidence="3" id="KW-1185">Reference proteome</keyword>
<protein>
    <submittedName>
        <fullName evidence="2">Uncharacterized protein</fullName>
    </submittedName>
</protein>
<keyword evidence="1" id="KW-1133">Transmembrane helix</keyword>
<sequence>MATIKKTEFKTSKMKRLRNIGIYYTVFGFLLMISFIFTNLWRISIIGIALLLIYFILKTVYKKNRIETKLTKQQLQLWDFSLVILPFIYVLLASWYVWRPYKQTIILPQNYEGIVAIQYDRPNGQKEKWTGGFLGIGASRIIKVDTTGIAKTQFKFHNNAIPFLGVKQNYQNKGGLKIYYENDLDNEIIKDADGKYATYESNKGICVFFSESRYQYDPIIIFTVTNKKHYNYFFMNKKEKDIWMHKKQKKSNFYIEEPTHVFNEKFNRYNNL</sequence>
<proteinExistence type="predicted"/>
<organism evidence="2 3">
    <name type="scientific">Tenacibaculum maritimum NCIMB 2154</name>
    <dbReference type="NCBI Taxonomy" id="1349785"/>
    <lineage>
        <taxon>Bacteria</taxon>
        <taxon>Pseudomonadati</taxon>
        <taxon>Bacteroidota</taxon>
        <taxon>Flavobacteriia</taxon>
        <taxon>Flavobacteriales</taxon>
        <taxon>Flavobacteriaceae</taxon>
        <taxon>Tenacibaculum</taxon>
    </lineage>
</organism>
<feature type="transmembrane region" description="Helical" evidence="1">
    <location>
        <begin position="77"/>
        <end position="98"/>
    </location>
</feature>
<evidence type="ECO:0000313" key="3">
    <source>
        <dbReference type="Proteomes" id="UP000231564"/>
    </source>
</evidence>
<gene>
    <name evidence="2" type="ORF">MARIT_2301</name>
</gene>
<keyword evidence="1" id="KW-0812">Transmembrane</keyword>
<dbReference type="KEGG" id="tmar:MARIT_2301"/>
<dbReference type="Proteomes" id="UP000231564">
    <property type="component" value="Chromosome MARIT"/>
</dbReference>
<reference evidence="2 3" key="1">
    <citation type="submission" date="2016-11" db="EMBL/GenBank/DDBJ databases">
        <authorList>
            <person name="Jaros S."/>
            <person name="Januszkiewicz K."/>
            <person name="Wedrychowicz H."/>
        </authorList>
    </citation>
    <scope>NUCLEOTIDE SEQUENCE [LARGE SCALE GENOMIC DNA]</scope>
    <source>
        <strain evidence="2">NCIMB 2154T</strain>
    </source>
</reference>
<feature type="transmembrane region" description="Helical" evidence="1">
    <location>
        <begin position="43"/>
        <end position="61"/>
    </location>
</feature>
<evidence type="ECO:0000313" key="2">
    <source>
        <dbReference type="EMBL" id="SFZ83860.1"/>
    </source>
</evidence>
<evidence type="ECO:0000256" key="1">
    <source>
        <dbReference type="SAM" id="Phobius"/>
    </source>
</evidence>
<dbReference type="EMBL" id="LT634361">
    <property type="protein sequence ID" value="SFZ83860.1"/>
    <property type="molecule type" value="Genomic_DNA"/>
</dbReference>
<accession>A0A2H1EB95</accession>
<dbReference type="AlphaFoldDB" id="A0A2H1EB95"/>
<feature type="transmembrane region" description="Helical" evidence="1">
    <location>
        <begin position="20"/>
        <end position="37"/>
    </location>
</feature>
<keyword evidence="1" id="KW-0472">Membrane</keyword>